<reference evidence="9 10" key="1">
    <citation type="submission" date="2024-11" db="EMBL/GenBank/DDBJ databases">
        <title>Chromosome-level genome assembly of Eucalyptus globulus Labill. provides insights into its genome evolution.</title>
        <authorList>
            <person name="Li X."/>
        </authorList>
    </citation>
    <scope>NUCLEOTIDE SEQUENCE [LARGE SCALE GENOMIC DNA]</scope>
    <source>
        <strain evidence="9">CL2024</strain>
        <tissue evidence="9">Fresh tender leaves</tissue>
    </source>
</reference>
<dbReference type="PANTHER" id="PTHR47287:SF15">
    <property type="entry name" value="ZINC FINGER PROTEIN 3-LIKE"/>
    <property type="match status" value="1"/>
</dbReference>
<evidence type="ECO:0000256" key="7">
    <source>
        <dbReference type="SAM" id="MobiDB-lite"/>
    </source>
</evidence>
<dbReference type="Gene3D" id="3.30.160.60">
    <property type="entry name" value="Classic Zinc Finger"/>
    <property type="match status" value="1"/>
</dbReference>
<evidence type="ECO:0000313" key="9">
    <source>
        <dbReference type="EMBL" id="KAL3715661.1"/>
    </source>
</evidence>
<proteinExistence type="predicted"/>
<dbReference type="SUPFAM" id="SSF57667">
    <property type="entry name" value="beta-beta-alpha zinc fingers"/>
    <property type="match status" value="1"/>
</dbReference>
<comment type="subcellular location">
    <subcellularLocation>
        <location evidence="1">Nucleus</location>
    </subcellularLocation>
</comment>
<accession>A0ABD3IP85</accession>
<evidence type="ECO:0000256" key="5">
    <source>
        <dbReference type="ARBA" id="ARBA00023242"/>
    </source>
</evidence>
<comment type="caution">
    <text evidence="9">The sequence shown here is derived from an EMBL/GenBank/DDBJ whole genome shotgun (WGS) entry which is preliminary data.</text>
</comment>
<dbReference type="PROSITE" id="PS00028">
    <property type="entry name" value="ZINC_FINGER_C2H2_1"/>
    <property type="match status" value="1"/>
</dbReference>
<dbReference type="AlphaFoldDB" id="A0ABD3IP85"/>
<name>A0ABD3IP85_EUCGL</name>
<protein>
    <recommendedName>
        <fullName evidence="8">C2H2-type domain-containing protein</fullName>
    </recommendedName>
</protein>
<feature type="region of interest" description="Disordered" evidence="7">
    <location>
        <begin position="230"/>
        <end position="251"/>
    </location>
</feature>
<keyword evidence="5" id="KW-0539">Nucleus</keyword>
<keyword evidence="4" id="KW-0862">Zinc</keyword>
<dbReference type="GO" id="GO:0008270">
    <property type="term" value="F:zinc ion binding"/>
    <property type="evidence" value="ECO:0007669"/>
    <property type="project" value="UniProtKB-KW"/>
</dbReference>
<dbReference type="PROSITE" id="PS50157">
    <property type="entry name" value="ZINC_FINGER_C2H2_2"/>
    <property type="match status" value="1"/>
</dbReference>
<dbReference type="Proteomes" id="UP001634007">
    <property type="component" value="Unassembled WGS sequence"/>
</dbReference>
<dbReference type="InterPro" id="IPR013087">
    <property type="entry name" value="Znf_C2H2_type"/>
</dbReference>
<dbReference type="InterPro" id="IPR044246">
    <property type="entry name" value="ZFP3-like"/>
</dbReference>
<evidence type="ECO:0000256" key="2">
    <source>
        <dbReference type="ARBA" id="ARBA00022723"/>
    </source>
</evidence>
<dbReference type="GO" id="GO:0005634">
    <property type="term" value="C:nucleus"/>
    <property type="evidence" value="ECO:0007669"/>
    <property type="project" value="UniProtKB-SubCell"/>
</dbReference>
<keyword evidence="10" id="KW-1185">Reference proteome</keyword>
<dbReference type="EMBL" id="JBJKBG010000011">
    <property type="protein sequence ID" value="KAL3715661.1"/>
    <property type="molecule type" value="Genomic_DNA"/>
</dbReference>
<evidence type="ECO:0000259" key="8">
    <source>
        <dbReference type="PROSITE" id="PS50157"/>
    </source>
</evidence>
<evidence type="ECO:0000256" key="1">
    <source>
        <dbReference type="ARBA" id="ARBA00004123"/>
    </source>
</evidence>
<organism evidence="9 10">
    <name type="scientific">Eucalyptus globulus</name>
    <name type="common">Tasmanian blue gum</name>
    <dbReference type="NCBI Taxonomy" id="34317"/>
    <lineage>
        <taxon>Eukaryota</taxon>
        <taxon>Viridiplantae</taxon>
        <taxon>Streptophyta</taxon>
        <taxon>Embryophyta</taxon>
        <taxon>Tracheophyta</taxon>
        <taxon>Spermatophyta</taxon>
        <taxon>Magnoliopsida</taxon>
        <taxon>eudicotyledons</taxon>
        <taxon>Gunneridae</taxon>
        <taxon>Pentapetalae</taxon>
        <taxon>rosids</taxon>
        <taxon>malvids</taxon>
        <taxon>Myrtales</taxon>
        <taxon>Myrtaceae</taxon>
        <taxon>Myrtoideae</taxon>
        <taxon>Eucalypteae</taxon>
        <taxon>Eucalyptus</taxon>
    </lineage>
</organism>
<dbReference type="PANTHER" id="PTHR47287">
    <property type="entry name" value="C2H2 AND C2HC ZINC FINGERS SUPERFAMILY PROTEIN"/>
    <property type="match status" value="1"/>
</dbReference>
<evidence type="ECO:0000313" key="10">
    <source>
        <dbReference type="Proteomes" id="UP001634007"/>
    </source>
</evidence>
<keyword evidence="3 6" id="KW-0863">Zinc-finger</keyword>
<evidence type="ECO:0000256" key="6">
    <source>
        <dbReference type="PROSITE-ProRule" id="PRU00042"/>
    </source>
</evidence>
<feature type="domain" description="C2H2-type" evidence="8">
    <location>
        <begin position="80"/>
        <end position="107"/>
    </location>
</feature>
<dbReference type="InterPro" id="IPR036236">
    <property type="entry name" value="Znf_C2H2_sf"/>
</dbReference>
<dbReference type="Pfam" id="PF13912">
    <property type="entry name" value="zf-C2H2_6"/>
    <property type="match status" value="1"/>
</dbReference>
<gene>
    <name evidence="9" type="ORF">ACJRO7_007402</name>
</gene>
<feature type="compositionally biased region" description="Polar residues" evidence="7">
    <location>
        <begin position="230"/>
        <end position="240"/>
    </location>
</feature>
<evidence type="ECO:0000256" key="4">
    <source>
        <dbReference type="ARBA" id="ARBA00022833"/>
    </source>
</evidence>
<evidence type="ECO:0000256" key="3">
    <source>
        <dbReference type="ARBA" id="ARBA00022771"/>
    </source>
</evidence>
<sequence>MEQVQTPSGEKFLVTLLSGDAEGMAERISGPSVLEVKLSSDDHHGSAPAINLLNSLENILRNKPDRPKRNFNNSLATRAYGCKYCKAKFDTLQSLGGHQNAHRRQRAAERRAQEITWNTNAFSQVNPYFDPSYFGMQAIPVPGHPMASRPRARPRACPAPTNVVEPIYGWTPKRTMIMNPQASAWPRTAMANQLNGMAYRPMNYNGDPHFCTKVPPQSTGPRPPFANVFANGSSSGTQGLENGGLDLSLRL</sequence>
<keyword evidence="2" id="KW-0479">Metal-binding</keyword>